<dbReference type="RefSeq" id="WP_202653651.1">
    <property type="nucleotide sequence ID" value="NZ_JAESWB010000168.1"/>
</dbReference>
<proteinExistence type="predicted"/>
<feature type="domain" description="Molybdopterin-guanine dinucleotide biosynthesis protein B (MobB)" evidence="1">
    <location>
        <begin position="8"/>
        <end position="137"/>
    </location>
</feature>
<dbReference type="SUPFAM" id="SSF52540">
    <property type="entry name" value="P-loop containing nucleoside triphosphate hydrolases"/>
    <property type="match status" value="1"/>
</dbReference>
<comment type="caution">
    <text evidence="2">The sequence shown here is derived from an EMBL/GenBank/DDBJ whole genome shotgun (WGS) entry which is preliminary data.</text>
</comment>
<evidence type="ECO:0000313" key="2">
    <source>
        <dbReference type="EMBL" id="MBL4952376.1"/>
    </source>
</evidence>
<dbReference type="InterPro" id="IPR004435">
    <property type="entry name" value="MobB_dom"/>
</dbReference>
<accession>A0ABS1TQ49</accession>
<dbReference type="Pfam" id="PF03205">
    <property type="entry name" value="MobB"/>
    <property type="match status" value="1"/>
</dbReference>
<dbReference type="Proteomes" id="UP000623967">
    <property type="component" value="Unassembled WGS sequence"/>
</dbReference>
<organism evidence="2 3">
    <name type="scientific">Neobacillus paridis</name>
    <dbReference type="NCBI Taxonomy" id="2803862"/>
    <lineage>
        <taxon>Bacteria</taxon>
        <taxon>Bacillati</taxon>
        <taxon>Bacillota</taxon>
        <taxon>Bacilli</taxon>
        <taxon>Bacillales</taxon>
        <taxon>Bacillaceae</taxon>
        <taxon>Neobacillus</taxon>
    </lineage>
</organism>
<name>A0ABS1TQ49_9BACI</name>
<reference evidence="2 3" key="1">
    <citation type="submission" date="2021-01" db="EMBL/GenBank/DDBJ databases">
        <title>Genome public.</title>
        <authorList>
            <person name="Liu C."/>
            <person name="Sun Q."/>
        </authorList>
    </citation>
    <scope>NUCLEOTIDE SEQUENCE [LARGE SCALE GENOMIC DNA]</scope>
    <source>
        <strain evidence="2 3">YIM B02564</strain>
    </source>
</reference>
<evidence type="ECO:0000259" key="1">
    <source>
        <dbReference type="Pfam" id="PF03205"/>
    </source>
</evidence>
<protein>
    <submittedName>
        <fullName evidence="2">Molybdopterin-guanine dinucleotide biosynthesis protein B</fullName>
    </submittedName>
</protein>
<sequence length="179" mass="19815">MALVNAVVFQVVGFQNSGKTTFIRKLIATLANNGVKTAVIKHHGHGGKPDVLEHKDSSKHVSAGAIAAITAGDGRLLLQAEGQELSLPEQIQLLDFFHPDLILIEGHKFSGYPKVVLLKEIGDVDLLHRLTNIKAVIYWQEEIKDLVKGWFDLPCFSINDRSAEQFIVERCTDAVHKNK</sequence>
<dbReference type="InterPro" id="IPR027417">
    <property type="entry name" value="P-loop_NTPase"/>
</dbReference>
<gene>
    <name evidence="2" type="primary">mobB</name>
    <name evidence="2" type="ORF">JK635_09155</name>
</gene>
<dbReference type="NCBIfam" id="TIGR00176">
    <property type="entry name" value="mobB"/>
    <property type="match status" value="1"/>
</dbReference>
<dbReference type="PANTHER" id="PTHR40072:SF1">
    <property type="entry name" value="MOLYBDOPTERIN-GUANINE DINUCLEOTIDE BIOSYNTHESIS ADAPTER PROTEIN"/>
    <property type="match status" value="1"/>
</dbReference>
<dbReference type="InterPro" id="IPR052539">
    <property type="entry name" value="MGD_biosynthesis_adapter"/>
</dbReference>
<dbReference type="EMBL" id="JAESWB010000168">
    <property type="protein sequence ID" value="MBL4952376.1"/>
    <property type="molecule type" value="Genomic_DNA"/>
</dbReference>
<evidence type="ECO:0000313" key="3">
    <source>
        <dbReference type="Proteomes" id="UP000623967"/>
    </source>
</evidence>
<dbReference type="Gene3D" id="3.40.50.300">
    <property type="entry name" value="P-loop containing nucleotide triphosphate hydrolases"/>
    <property type="match status" value="1"/>
</dbReference>
<dbReference type="PANTHER" id="PTHR40072">
    <property type="entry name" value="MOLYBDOPTERIN-GUANINE DINUCLEOTIDE BIOSYNTHESIS ADAPTER PROTEIN-RELATED"/>
    <property type="match status" value="1"/>
</dbReference>
<keyword evidence="3" id="KW-1185">Reference proteome</keyword>